<gene>
    <name evidence="3" type="ORF">GGQ88_003224</name>
</gene>
<evidence type="ECO:0000256" key="1">
    <source>
        <dbReference type="SAM" id="MobiDB-lite"/>
    </source>
</evidence>
<feature type="signal peptide" evidence="2">
    <location>
        <begin position="1"/>
        <end position="26"/>
    </location>
</feature>
<comment type="caution">
    <text evidence="3">The sequence shown here is derived from an EMBL/GenBank/DDBJ whole genome shotgun (WGS) entry which is preliminary data.</text>
</comment>
<evidence type="ECO:0000313" key="4">
    <source>
        <dbReference type="Proteomes" id="UP000562395"/>
    </source>
</evidence>
<dbReference type="PROSITE" id="PS51257">
    <property type="entry name" value="PROKAR_LIPOPROTEIN"/>
    <property type="match status" value="1"/>
</dbReference>
<evidence type="ECO:0000256" key="2">
    <source>
        <dbReference type="SAM" id="SignalP"/>
    </source>
</evidence>
<name>A0A7W6EXK1_9SPHN</name>
<keyword evidence="2" id="KW-0732">Signal</keyword>
<feature type="chain" id="PRO_5030953858" evidence="2">
    <location>
        <begin position="27"/>
        <end position="150"/>
    </location>
</feature>
<reference evidence="3 4" key="1">
    <citation type="submission" date="2020-08" db="EMBL/GenBank/DDBJ databases">
        <title>Genomic Encyclopedia of Type Strains, Phase IV (KMG-IV): sequencing the most valuable type-strain genomes for metagenomic binning, comparative biology and taxonomic classification.</title>
        <authorList>
            <person name="Goeker M."/>
        </authorList>
    </citation>
    <scope>NUCLEOTIDE SEQUENCE [LARGE SCALE GENOMIC DNA]</scope>
    <source>
        <strain evidence="3 4">DSM 14552</strain>
    </source>
</reference>
<keyword evidence="4" id="KW-1185">Reference proteome</keyword>
<accession>A0A7W6EXK1</accession>
<proteinExistence type="predicted"/>
<protein>
    <submittedName>
        <fullName evidence="3">Putative membrane protein</fullName>
    </submittedName>
</protein>
<dbReference type="Proteomes" id="UP000562395">
    <property type="component" value="Unassembled WGS sequence"/>
</dbReference>
<dbReference type="EMBL" id="JACICY010000008">
    <property type="protein sequence ID" value="MBB3861934.1"/>
    <property type="molecule type" value="Genomic_DNA"/>
</dbReference>
<feature type="region of interest" description="Disordered" evidence="1">
    <location>
        <begin position="23"/>
        <end position="53"/>
    </location>
</feature>
<sequence length="150" mass="15998">MRCPAALVAPLLVVALITGCSPAPEAEPSERASEPAPVSMPTSAETPVTPPPILTTVPQKFRALGTEPFWSAEVEGTRLTYTTPVTQEGATISIVRKDAGKRALYTGSIGGKPLELEIWRETCSDGMSDADYPFTVIRRIGPDTQRGCAR</sequence>
<evidence type="ECO:0000313" key="3">
    <source>
        <dbReference type="EMBL" id="MBB3861934.1"/>
    </source>
</evidence>
<organism evidence="3 4">
    <name type="scientific">Novosphingobium hassiacum</name>
    <dbReference type="NCBI Taxonomy" id="173676"/>
    <lineage>
        <taxon>Bacteria</taxon>
        <taxon>Pseudomonadati</taxon>
        <taxon>Pseudomonadota</taxon>
        <taxon>Alphaproteobacteria</taxon>
        <taxon>Sphingomonadales</taxon>
        <taxon>Sphingomonadaceae</taxon>
        <taxon>Novosphingobium</taxon>
    </lineage>
</organism>
<dbReference type="AlphaFoldDB" id="A0A7W6EXK1"/>